<name>A0A516PYH4_9ACTN</name>
<reference evidence="2 3" key="1">
    <citation type="submission" date="2019-07" db="EMBL/GenBank/DDBJ databases">
        <title>Microlunatus dokdonensis sp. nov. isolated from the rhizospheric soil of the wild plant Elymus tsukushiensis.</title>
        <authorList>
            <person name="Ghim S.-Y."/>
            <person name="Hwang Y.-J."/>
            <person name="Son J.-S."/>
            <person name="Shin J.-H."/>
        </authorList>
    </citation>
    <scope>NUCLEOTIDE SEQUENCE [LARGE SCALE GENOMIC DNA]</scope>
    <source>
        <strain evidence="2 3">KUDC0627</strain>
    </source>
</reference>
<dbReference type="Pfam" id="PF00583">
    <property type="entry name" value="Acetyltransf_1"/>
    <property type="match status" value="1"/>
</dbReference>
<dbReference type="PROSITE" id="PS51186">
    <property type="entry name" value="GNAT"/>
    <property type="match status" value="1"/>
</dbReference>
<feature type="domain" description="N-acetyltransferase" evidence="1">
    <location>
        <begin position="117"/>
        <end position="271"/>
    </location>
</feature>
<dbReference type="InterPro" id="IPR000182">
    <property type="entry name" value="GNAT_dom"/>
</dbReference>
<gene>
    <name evidence="2" type="ORF">FOE78_10210</name>
</gene>
<sequence>MTVRISPDPAVRPDGQVGQDGRVREIADLEELVELSGDDLLCRWAAQGLDGRSRGWATDDGAGIAIATPALATKDRIAVHGSLAGAASLLPLVMAEVGDSFRPFGERRLIRGLSDMVELDDARGLRVAGEFGWMDRADPLDDEVSDAHWLHPEDDAAIDELIAAGNPDSYAKPGDSAVERWAGIRDDHDRLIAVAALAWSAPDIGFIAGVTVHPDVRGNGLSERVCRLIAGESLRERGAVGLMVDEPNPAAVRTYRKLGFDYRELAAAELA</sequence>
<evidence type="ECO:0000313" key="3">
    <source>
        <dbReference type="Proteomes" id="UP000319263"/>
    </source>
</evidence>
<protein>
    <submittedName>
        <fullName evidence="2">GNAT family N-acetyltransferase</fullName>
    </submittedName>
</protein>
<keyword evidence="3" id="KW-1185">Reference proteome</keyword>
<organism evidence="2 3">
    <name type="scientific">Microlunatus elymi</name>
    <dbReference type="NCBI Taxonomy" id="2596828"/>
    <lineage>
        <taxon>Bacteria</taxon>
        <taxon>Bacillati</taxon>
        <taxon>Actinomycetota</taxon>
        <taxon>Actinomycetes</taxon>
        <taxon>Propionibacteriales</taxon>
        <taxon>Propionibacteriaceae</taxon>
        <taxon>Microlunatus</taxon>
    </lineage>
</organism>
<evidence type="ECO:0000313" key="2">
    <source>
        <dbReference type="EMBL" id="QDP96225.1"/>
    </source>
</evidence>
<dbReference type="SUPFAM" id="SSF55729">
    <property type="entry name" value="Acyl-CoA N-acyltransferases (Nat)"/>
    <property type="match status" value="1"/>
</dbReference>
<dbReference type="OrthoDB" id="5143160at2"/>
<dbReference type="GO" id="GO:0016747">
    <property type="term" value="F:acyltransferase activity, transferring groups other than amino-acyl groups"/>
    <property type="evidence" value="ECO:0007669"/>
    <property type="project" value="InterPro"/>
</dbReference>
<dbReference type="AlphaFoldDB" id="A0A516PYH4"/>
<dbReference type="InterPro" id="IPR016181">
    <property type="entry name" value="Acyl_CoA_acyltransferase"/>
</dbReference>
<dbReference type="EMBL" id="CP041692">
    <property type="protein sequence ID" value="QDP96225.1"/>
    <property type="molecule type" value="Genomic_DNA"/>
</dbReference>
<dbReference type="Gene3D" id="3.40.630.30">
    <property type="match status" value="1"/>
</dbReference>
<proteinExistence type="predicted"/>
<evidence type="ECO:0000259" key="1">
    <source>
        <dbReference type="PROSITE" id="PS51186"/>
    </source>
</evidence>
<dbReference type="Proteomes" id="UP000319263">
    <property type="component" value="Chromosome"/>
</dbReference>
<dbReference type="KEGG" id="mik:FOE78_10210"/>
<accession>A0A516PYH4</accession>
<keyword evidence="2" id="KW-0808">Transferase</keyword>